<dbReference type="KEGG" id="kne:92182785"/>
<name>A0AAW0YZB4_9TREE</name>
<protein>
    <recommendedName>
        <fullName evidence="4">F-box domain-containing protein</fullName>
    </recommendedName>
</protein>
<dbReference type="GeneID" id="92182785"/>
<dbReference type="AlphaFoldDB" id="A0AAW0YZB4"/>
<reference evidence="2 3" key="1">
    <citation type="journal article" date="2024" name="bioRxiv">
        <title>Comparative genomics of Cryptococcus and Kwoniella reveals pathogenesis evolution and contrasting karyotype dynamics via intercentromeric recombination or chromosome fusion.</title>
        <authorList>
            <person name="Coelho M.A."/>
            <person name="David-Palma M."/>
            <person name="Shea T."/>
            <person name="Bowers K."/>
            <person name="McGinley-Smith S."/>
            <person name="Mohammad A.W."/>
            <person name="Gnirke A."/>
            <person name="Yurkov A.M."/>
            <person name="Nowrousian M."/>
            <person name="Sun S."/>
            <person name="Cuomo C.A."/>
            <person name="Heitman J."/>
        </authorList>
    </citation>
    <scope>NUCLEOTIDE SEQUENCE [LARGE SCALE GENOMIC DNA]</scope>
    <source>
        <strain evidence="2 3">CBS 13917</strain>
    </source>
</reference>
<dbReference type="EMBL" id="JBCAWK010000010">
    <property type="protein sequence ID" value="KAK8847668.1"/>
    <property type="molecule type" value="Genomic_DNA"/>
</dbReference>
<feature type="region of interest" description="Disordered" evidence="1">
    <location>
        <begin position="1"/>
        <end position="27"/>
    </location>
</feature>
<proteinExistence type="predicted"/>
<dbReference type="Proteomes" id="UP001388673">
    <property type="component" value="Unassembled WGS sequence"/>
</dbReference>
<keyword evidence="3" id="KW-1185">Reference proteome</keyword>
<comment type="caution">
    <text evidence="2">The sequence shown here is derived from an EMBL/GenBank/DDBJ whole genome shotgun (WGS) entry which is preliminary data.</text>
</comment>
<evidence type="ECO:0000313" key="2">
    <source>
        <dbReference type="EMBL" id="KAK8847668.1"/>
    </source>
</evidence>
<evidence type="ECO:0000313" key="3">
    <source>
        <dbReference type="Proteomes" id="UP001388673"/>
    </source>
</evidence>
<sequence>MSSIETASSTRSQHLQITSSDHRSSSPTFQLTDIRRLLEVHHIILDILVRDHPVVMRPISRAFYHDLRHIVYRDLYLKKTTVDQILSGLEGEPKGSLLPHTRSITIKDFVGGQTLIKRLKEQDAPGQTFHFANANHVRFGWALIDIPNSSPPIDVSQPRYPGFYKLVTGLRGHVHPDQFTFEIPISLFEGDDTTLTSCGLDPSSFLGILFRLAGDTPLRKISIDYVAVEEGRTVVRRRQSLEIDRNHGPEYTVEGPDPVMIELFLVTILNSPRPPTIDLESIWKRMLSDWRWDEVRRCCPQVNEWDWNRRKRYLVTDEKVDRKTEPLQDQ</sequence>
<accession>A0AAW0YZB4</accession>
<organism evidence="2 3">
    <name type="scientific">Kwoniella newhampshirensis</name>
    <dbReference type="NCBI Taxonomy" id="1651941"/>
    <lineage>
        <taxon>Eukaryota</taxon>
        <taxon>Fungi</taxon>
        <taxon>Dikarya</taxon>
        <taxon>Basidiomycota</taxon>
        <taxon>Agaricomycotina</taxon>
        <taxon>Tremellomycetes</taxon>
        <taxon>Tremellales</taxon>
        <taxon>Cryptococcaceae</taxon>
        <taxon>Kwoniella</taxon>
    </lineage>
</organism>
<evidence type="ECO:0000256" key="1">
    <source>
        <dbReference type="SAM" id="MobiDB-lite"/>
    </source>
</evidence>
<gene>
    <name evidence="2" type="ORF">IAR55_005527</name>
</gene>
<evidence type="ECO:0008006" key="4">
    <source>
        <dbReference type="Google" id="ProtNLM"/>
    </source>
</evidence>
<dbReference type="RefSeq" id="XP_066801186.1">
    <property type="nucleotide sequence ID" value="XM_066948618.1"/>
</dbReference>